<comment type="caution">
    <text evidence="2">The sequence shown here is derived from an EMBL/GenBank/DDBJ whole genome shotgun (WGS) entry which is preliminary data.</text>
</comment>
<reference evidence="2 3" key="1">
    <citation type="submission" date="2018-10" db="EMBL/GenBank/DDBJ databases">
        <title>Genome-centric metagenomics revealed C2 chemical producing, CO utilizing Clostridium with novel acetogenic gene cluster.</title>
        <authorList>
            <person name="Kang H."/>
            <person name="Park B."/>
            <person name="Choi I.G."/>
            <person name="Chang I.S."/>
        </authorList>
    </citation>
    <scope>NUCLEOTIDE SEQUENCE [LARGE SCALE GENOMIC DNA]</scope>
    <source>
        <strain evidence="2 3">H21-9</strain>
    </source>
</reference>
<proteinExistence type="predicted"/>
<organism evidence="2 3">
    <name type="scientific">Clostridium autoethanogenum</name>
    <dbReference type="NCBI Taxonomy" id="84023"/>
    <lineage>
        <taxon>Bacteria</taxon>
        <taxon>Bacillati</taxon>
        <taxon>Bacillota</taxon>
        <taxon>Clostridia</taxon>
        <taxon>Eubacteriales</taxon>
        <taxon>Clostridiaceae</taxon>
        <taxon>Clostridium</taxon>
    </lineage>
</organism>
<evidence type="ECO:0000313" key="2">
    <source>
        <dbReference type="EMBL" id="RMD03236.1"/>
    </source>
</evidence>
<keyword evidence="1" id="KW-0472">Membrane</keyword>
<feature type="transmembrane region" description="Helical" evidence="1">
    <location>
        <begin position="33"/>
        <end position="55"/>
    </location>
</feature>
<feature type="transmembrane region" description="Helical" evidence="1">
    <location>
        <begin position="144"/>
        <end position="166"/>
    </location>
</feature>
<protein>
    <submittedName>
        <fullName evidence="2">Uncharacterized protein</fullName>
    </submittedName>
</protein>
<feature type="transmembrane region" description="Helical" evidence="1">
    <location>
        <begin position="70"/>
        <end position="88"/>
    </location>
</feature>
<accession>A0A3M0SY19</accession>
<name>A0A3M0SY19_9CLOT</name>
<evidence type="ECO:0000313" key="3">
    <source>
        <dbReference type="Proteomes" id="UP000277999"/>
    </source>
</evidence>
<feature type="transmembrane region" description="Helical" evidence="1">
    <location>
        <begin position="108"/>
        <end position="124"/>
    </location>
</feature>
<evidence type="ECO:0000256" key="1">
    <source>
        <dbReference type="SAM" id="Phobius"/>
    </source>
</evidence>
<keyword evidence="1" id="KW-1133">Transmembrane helix</keyword>
<dbReference type="Proteomes" id="UP000277999">
    <property type="component" value="Unassembled WGS sequence"/>
</dbReference>
<dbReference type="EMBL" id="RFAQ01000006">
    <property type="protein sequence ID" value="RMD03236.1"/>
    <property type="molecule type" value="Genomic_DNA"/>
</dbReference>
<dbReference type="RefSeq" id="WP_122057959.1">
    <property type="nucleotide sequence ID" value="NZ_RFAQ01000006.1"/>
</dbReference>
<keyword evidence="1" id="KW-0812">Transmembrane</keyword>
<dbReference type="AlphaFoldDB" id="A0A3M0SY19"/>
<gene>
    <name evidence="2" type="ORF">D9O40_03585</name>
</gene>
<sequence length="343" mass="40768">MQQNTTPVEQQDNILQKFIKKYIAKFYRRYIKIWSNSIILFIVCMIVGFCAGITIQGKFNWSFYKNDGQFISYSSIVIFLLVVIYMYYRRLCKTSGDIYEIDKKSFKYLFYAVSFMFFSLYYNINKKFFLNTYAKNKFGIEQEQYVLILNFIGYFLISTLIYTIVFKNYSLKKFGKDGIELEEEKTVADEQNSVINLYVDIIKEYSDILCELDCKMEEMYNEGFVRDDYTVEEYSVFLDDFLSSFTLKDSNLSIIIISMDEFDTFAKTELSYNRFALSKIKTNTHENKVYTCENRIFVEYHTTIIQASIMIIIESITTYPWDLGLLIYSYMVALETSYSKYLV</sequence>